<protein>
    <submittedName>
        <fullName evidence="3">Uncharacterized protein</fullName>
    </submittedName>
</protein>
<accession>A0A9J5Y817</accession>
<dbReference type="AlphaFoldDB" id="A0A9J5Y817"/>
<sequence length="432" mass="48490">MFYRRNSPNHSSNRSNQSISNSHSPDNSIKVTCYTCGELGQASLLGMEQKNMYERFKSQPIVPGKVVNLSQLRDSHCPEVVRLLYANLRVSSNSGELETFVLGNQLIINELLFEDVFGTNFFGPEDFEVTLEGAKTAMAELDAQLSEFGHLSLCFEHHILAHIIATTLLPKKGSLSNISNRDVTEESNPSASLPYGLLISRILVDRLIDLSMFTYNEISATYDSRTFSNMDYVEVGNKWVKKDFVQERVDAAKPTKISAESVALLLQDSDEMKTCIMAIERGLETLHDAKDTNTDIGKLRIAMTGIKQEGIATVNKLIRQVDSLKCGVDSSNNELAISVQNSYSSLSRNVERSYNSFSKRGPVPVSFGLYIEGSQPSYTAFLLFCNYLVYSLCFPLLFLFYYAKGEEWVRVQGQEKNEVQVKAQTLSMKENR</sequence>
<evidence type="ECO:0000313" key="3">
    <source>
        <dbReference type="EMBL" id="KAG5596210.1"/>
    </source>
</evidence>
<keyword evidence="2" id="KW-1133">Transmembrane helix</keyword>
<feature type="transmembrane region" description="Helical" evidence="2">
    <location>
        <begin position="378"/>
        <end position="402"/>
    </location>
</feature>
<dbReference type="EMBL" id="JACXVP010000007">
    <property type="protein sequence ID" value="KAG5596210.1"/>
    <property type="molecule type" value="Genomic_DNA"/>
</dbReference>
<organism evidence="3 4">
    <name type="scientific">Solanum commersonii</name>
    <name type="common">Commerson's wild potato</name>
    <name type="synonym">Commerson's nightshade</name>
    <dbReference type="NCBI Taxonomy" id="4109"/>
    <lineage>
        <taxon>Eukaryota</taxon>
        <taxon>Viridiplantae</taxon>
        <taxon>Streptophyta</taxon>
        <taxon>Embryophyta</taxon>
        <taxon>Tracheophyta</taxon>
        <taxon>Spermatophyta</taxon>
        <taxon>Magnoliopsida</taxon>
        <taxon>eudicotyledons</taxon>
        <taxon>Gunneridae</taxon>
        <taxon>Pentapetalae</taxon>
        <taxon>asterids</taxon>
        <taxon>lamiids</taxon>
        <taxon>Solanales</taxon>
        <taxon>Solanaceae</taxon>
        <taxon>Solanoideae</taxon>
        <taxon>Solaneae</taxon>
        <taxon>Solanum</taxon>
    </lineage>
</organism>
<proteinExistence type="predicted"/>
<comment type="caution">
    <text evidence="3">The sequence shown here is derived from an EMBL/GenBank/DDBJ whole genome shotgun (WGS) entry which is preliminary data.</text>
</comment>
<dbReference type="OrthoDB" id="1750780at2759"/>
<name>A0A9J5Y817_SOLCO</name>
<evidence type="ECO:0000256" key="2">
    <source>
        <dbReference type="SAM" id="Phobius"/>
    </source>
</evidence>
<keyword evidence="2" id="KW-0812">Transmembrane</keyword>
<feature type="compositionally biased region" description="Low complexity" evidence="1">
    <location>
        <begin position="1"/>
        <end position="24"/>
    </location>
</feature>
<evidence type="ECO:0000313" key="4">
    <source>
        <dbReference type="Proteomes" id="UP000824120"/>
    </source>
</evidence>
<dbReference type="Proteomes" id="UP000824120">
    <property type="component" value="Chromosome 7"/>
</dbReference>
<evidence type="ECO:0000256" key="1">
    <source>
        <dbReference type="SAM" id="MobiDB-lite"/>
    </source>
</evidence>
<reference evidence="3 4" key="1">
    <citation type="submission" date="2020-09" db="EMBL/GenBank/DDBJ databases">
        <title>De no assembly of potato wild relative species, Solanum commersonii.</title>
        <authorList>
            <person name="Cho K."/>
        </authorList>
    </citation>
    <scope>NUCLEOTIDE SEQUENCE [LARGE SCALE GENOMIC DNA]</scope>
    <source>
        <strain evidence="3">LZ3.2</strain>
        <tissue evidence="3">Leaf</tissue>
    </source>
</reference>
<keyword evidence="2" id="KW-0472">Membrane</keyword>
<keyword evidence="4" id="KW-1185">Reference proteome</keyword>
<gene>
    <name evidence="3" type="ORF">H5410_037442</name>
</gene>
<feature type="region of interest" description="Disordered" evidence="1">
    <location>
        <begin position="1"/>
        <end position="26"/>
    </location>
</feature>